<reference evidence="1 2" key="1">
    <citation type="submission" date="2018-05" db="EMBL/GenBank/DDBJ databases">
        <title>Isolation and genomic analyses of lactose-positive bacteria from faecal samples of preterm neonates.</title>
        <authorList>
            <person name="Chen Y."/>
            <person name="Brook T.C."/>
            <person name="O'Neill I."/>
            <person name="Soe C.Z."/>
            <person name="Hall L.J."/>
            <person name="Hoyles L."/>
        </authorList>
    </citation>
    <scope>NUCLEOTIDE SEQUENCE [LARGE SCALE GENOMIC DNA]</scope>
    <source>
        <strain evidence="1 2">P080C CL</strain>
    </source>
</reference>
<dbReference type="RefSeq" id="WP_205689182.1">
    <property type="nucleotide sequence ID" value="NZ_QFVP01000006.1"/>
</dbReference>
<accession>A0ABY2PV37</accession>
<gene>
    <name evidence="1" type="ORF">DJ535_11985</name>
</gene>
<protein>
    <recommendedName>
        <fullName evidence="3">Transposase</fullName>
    </recommendedName>
</protein>
<evidence type="ECO:0000313" key="2">
    <source>
        <dbReference type="Proteomes" id="UP000306790"/>
    </source>
</evidence>
<proteinExistence type="predicted"/>
<keyword evidence="2" id="KW-1185">Reference proteome</keyword>
<evidence type="ECO:0000313" key="1">
    <source>
        <dbReference type="EMBL" id="THE38425.1"/>
    </source>
</evidence>
<name>A0ABY2PV37_9ENTR</name>
<dbReference type="EMBL" id="QFVP01000006">
    <property type="protein sequence ID" value="THE38425.1"/>
    <property type="molecule type" value="Genomic_DNA"/>
</dbReference>
<dbReference type="Proteomes" id="UP000306790">
    <property type="component" value="Unassembled WGS sequence"/>
</dbReference>
<comment type="caution">
    <text evidence="1">The sequence shown here is derived from an EMBL/GenBank/DDBJ whole genome shotgun (WGS) entry which is preliminary data.</text>
</comment>
<evidence type="ECO:0008006" key="3">
    <source>
        <dbReference type="Google" id="ProtNLM"/>
    </source>
</evidence>
<sequence>MSSIDQFAAHIGIDWGDKKHDICVQFNNGDRFNSAEEIQNYSGRGSFCTSGTDQVPEAGKCQEVVNA</sequence>
<organism evidence="1 2">
    <name type="scientific">Citrobacter murliniae</name>
    <dbReference type="NCBI Taxonomy" id="67829"/>
    <lineage>
        <taxon>Bacteria</taxon>
        <taxon>Pseudomonadati</taxon>
        <taxon>Pseudomonadota</taxon>
        <taxon>Gammaproteobacteria</taxon>
        <taxon>Enterobacterales</taxon>
        <taxon>Enterobacteriaceae</taxon>
        <taxon>Citrobacter</taxon>
        <taxon>Citrobacter freundii complex</taxon>
    </lineage>
</organism>